<evidence type="ECO:0000256" key="5">
    <source>
        <dbReference type="HAMAP-Rule" id="MF_00198"/>
    </source>
</evidence>
<dbReference type="InterPro" id="IPR029063">
    <property type="entry name" value="SAM-dependent_MTases_sf"/>
</dbReference>
<feature type="binding site" evidence="5">
    <location>
        <position position="61"/>
    </location>
    <ligand>
        <name>spermidine</name>
        <dbReference type="ChEBI" id="CHEBI:57834"/>
    </ligand>
</feature>
<keyword evidence="4 5" id="KW-0620">Polyamine biosynthesis</keyword>
<dbReference type="Proteomes" id="UP001409585">
    <property type="component" value="Unassembled WGS sequence"/>
</dbReference>
<dbReference type="Gene3D" id="2.30.140.10">
    <property type="entry name" value="Spermidine synthase, tetramerisation domain"/>
    <property type="match status" value="1"/>
</dbReference>
<comment type="subunit">
    <text evidence="5">Homodimer or homotetramer.</text>
</comment>
<feature type="binding site" evidence="5">
    <location>
        <position position="162"/>
    </location>
    <ligand>
        <name>S-methyl-5'-thioadenosine</name>
        <dbReference type="ChEBI" id="CHEBI:17509"/>
    </ligand>
</feature>
<accession>A0AAV3U537</accession>
<keyword evidence="11" id="KW-1185">Reference proteome</keyword>
<dbReference type="EC" id="2.5.1.16" evidence="5"/>
<feature type="active site" description="Proton acceptor" evidence="5 6">
    <location>
        <position position="155"/>
    </location>
</feature>
<evidence type="ECO:0000256" key="6">
    <source>
        <dbReference type="PROSITE-ProRule" id="PRU00354"/>
    </source>
</evidence>
<comment type="similarity">
    <text evidence="1 5 7">Belongs to the spermidine/spermine synthase family.</text>
</comment>
<feature type="binding site" evidence="5">
    <location>
        <begin position="155"/>
        <end position="158"/>
    </location>
    <ligand>
        <name>spermidine</name>
        <dbReference type="ChEBI" id="CHEBI:57834"/>
    </ligand>
</feature>
<dbReference type="Gene3D" id="3.40.50.150">
    <property type="entry name" value="Vaccinia Virus protein VP39"/>
    <property type="match status" value="1"/>
</dbReference>
<keyword evidence="2 5" id="KW-0808">Transferase</keyword>
<dbReference type="HAMAP" id="MF_00198">
    <property type="entry name" value="Spermidine_synth"/>
    <property type="match status" value="1"/>
</dbReference>
<proteinExistence type="inferred from homology"/>
<feature type="binding site" evidence="5">
    <location>
        <begin position="137"/>
        <end position="138"/>
    </location>
    <ligand>
        <name>S-methyl-5'-thioadenosine</name>
        <dbReference type="ChEBI" id="CHEBI:17509"/>
    </ligand>
</feature>
<sequence>MKRYNETLYDAWGQSFAMDEILFEAHTDHQHLVIFKNAMWGRVMALDGIIQTTEGDEFIYHESLTHVPLFAHGNARKVLIIGGGDGGMLREVCKHQNVEEVVMVEIDEAVVDMSRTHLPNHNAGAFDDPRFRLEINDGAKFVRETNETFDVIISDSTDPIGPGEVLFTQDFYGACKKALNPGGVLVTQNGVPFAQPEELTNTYRRQQAHFQDHTFYSAAVPTYVGGVMAFAWATDDEALRKLDLETLKQRYQASGIATRYYTPEVHQGAFALPGFVANLLK</sequence>
<dbReference type="NCBIfam" id="TIGR00417">
    <property type="entry name" value="speE"/>
    <property type="match status" value="1"/>
</dbReference>
<dbReference type="PANTHER" id="PTHR11558">
    <property type="entry name" value="SPERMIDINE/SPERMINE SYNTHASE"/>
    <property type="match status" value="1"/>
</dbReference>
<comment type="catalytic activity">
    <reaction evidence="5 8">
        <text>S-adenosyl 3-(methylsulfanyl)propylamine + putrescine = S-methyl-5'-thioadenosine + spermidine + H(+)</text>
        <dbReference type="Rhea" id="RHEA:12721"/>
        <dbReference type="ChEBI" id="CHEBI:15378"/>
        <dbReference type="ChEBI" id="CHEBI:17509"/>
        <dbReference type="ChEBI" id="CHEBI:57443"/>
        <dbReference type="ChEBI" id="CHEBI:57834"/>
        <dbReference type="ChEBI" id="CHEBI:326268"/>
        <dbReference type="EC" id="2.5.1.16"/>
    </reaction>
</comment>
<comment type="function">
    <text evidence="5">Catalyzes the irreversible transfer of a propylamine group from the amino donor S-adenosylmethioninamine (decarboxy-AdoMet) to putrescine (1,4-diaminobutane) to yield spermidine.</text>
</comment>
<dbReference type="RefSeq" id="WP_345424040.1">
    <property type="nucleotide sequence ID" value="NZ_AP031496.1"/>
</dbReference>
<evidence type="ECO:0000256" key="7">
    <source>
        <dbReference type="RuleBase" id="RU003836"/>
    </source>
</evidence>
<evidence type="ECO:0000313" key="11">
    <source>
        <dbReference type="Proteomes" id="UP001409585"/>
    </source>
</evidence>
<evidence type="ECO:0000313" key="10">
    <source>
        <dbReference type="EMBL" id="GAA4948327.1"/>
    </source>
</evidence>
<dbReference type="PROSITE" id="PS51006">
    <property type="entry name" value="PABS_2"/>
    <property type="match status" value="1"/>
</dbReference>
<name>A0AAV3U537_9ALTE</name>
<dbReference type="AlphaFoldDB" id="A0AAV3U537"/>
<dbReference type="PANTHER" id="PTHR11558:SF11">
    <property type="entry name" value="SPERMIDINE SYNTHASE"/>
    <property type="match status" value="1"/>
</dbReference>
<dbReference type="Pfam" id="PF01564">
    <property type="entry name" value="Spermine_synth"/>
    <property type="match status" value="1"/>
</dbReference>
<dbReference type="InterPro" id="IPR035246">
    <property type="entry name" value="Spermidine_synt_N"/>
</dbReference>
<feature type="binding site" evidence="5">
    <location>
        <position position="30"/>
    </location>
    <ligand>
        <name>S-methyl-5'-thioadenosine</name>
        <dbReference type="ChEBI" id="CHEBI:17509"/>
    </ligand>
</feature>
<evidence type="ECO:0000259" key="9">
    <source>
        <dbReference type="PROSITE" id="PS51006"/>
    </source>
</evidence>
<comment type="caution">
    <text evidence="10">The sequence shown here is derived from an EMBL/GenBank/DDBJ whole genome shotgun (WGS) entry which is preliminary data.</text>
</comment>
<dbReference type="InterPro" id="IPR030373">
    <property type="entry name" value="PABS_CS"/>
</dbReference>
<protein>
    <recommendedName>
        <fullName evidence="5">Polyamine aminopropyltransferase</fullName>
    </recommendedName>
    <alternativeName>
        <fullName evidence="5">Putrescine aminopropyltransferase</fullName>
        <shortName evidence="5">PAPT</shortName>
    </alternativeName>
    <alternativeName>
        <fullName evidence="5">Spermidine synthase</fullName>
        <shortName evidence="5">SPDS</shortName>
        <shortName evidence="5">SPDSY</shortName>
        <ecNumber evidence="5">2.5.1.16</ecNumber>
    </alternativeName>
</protein>
<evidence type="ECO:0000256" key="2">
    <source>
        <dbReference type="ARBA" id="ARBA00022679"/>
    </source>
</evidence>
<feature type="domain" description="PABS" evidence="9">
    <location>
        <begin position="6"/>
        <end position="235"/>
    </location>
</feature>
<dbReference type="GO" id="GO:0005829">
    <property type="term" value="C:cytosol"/>
    <property type="evidence" value="ECO:0007669"/>
    <property type="project" value="TreeGrafter"/>
</dbReference>
<dbReference type="GO" id="GO:0008295">
    <property type="term" value="P:spermidine biosynthetic process"/>
    <property type="evidence" value="ECO:0007669"/>
    <property type="project" value="UniProtKB-UniRule"/>
</dbReference>
<feature type="binding site" evidence="5">
    <location>
        <position position="85"/>
    </location>
    <ligand>
        <name>spermidine</name>
        <dbReference type="ChEBI" id="CHEBI:57834"/>
    </ligand>
</feature>
<dbReference type="SUPFAM" id="SSF53335">
    <property type="entry name" value="S-adenosyl-L-methionine-dependent methyltransferases"/>
    <property type="match status" value="1"/>
</dbReference>
<dbReference type="NCBIfam" id="NF002010">
    <property type="entry name" value="PRK00811.1"/>
    <property type="match status" value="1"/>
</dbReference>
<evidence type="ECO:0000256" key="1">
    <source>
        <dbReference type="ARBA" id="ARBA00007867"/>
    </source>
</evidence>
<feature type="binding site" evidence="5">
    <location>
        <position position="105"/>
    </location>
    <ligand>
        <name>S-methyl-5'-thioadenosine</name>
        <dbReference type="ChEBI" id="CHEBI:17509"/>
    </ligand>
</feature>
<dbReference type="Pfam" id="PF17284">
    <property type="entry name" value="Spermine_synt_N"/>
    <property type="match status" value="1"/>
</dbReference>
<evidence type="ECO:0000256" key="3">
    <source>
        <dbReference type="ARBA" id="ARBA00023066"/>
    </source>
</evidence>
<dbReference type="EMBL" id="BAABLX010000027">
    <property type="protein sequence ID" value="GAA4948327.1"/>
    <property type="molecule type" value="Genomic_DNA"/>
</dbReference>
<dbReference type="PROSITE" id="PS01330">
    <property type="entry name" value="PABS_1"/>
    <property type="match status" value="1"/>
</dbReference>
<dbReference type="CDD" id="cd02440">
    <property type="entry name" value="AdoMet_MTases"/>
    <property type="match status" value="1"/>
</dbReference>
<evidence type="ECO:0000256" key="8">
    <source>
        <dbReference type="RuleBase" id="RU003837"/>
    </source>
</evidence>
<dbReference type="InterPro" id="IPR030374">
    <property type="entry name" value="PABS"/>
</dbReference>
<dbReference type="InterPro" id="IPR001045">
    <property type="entry name" value="Spermi_synthase"/>
</dbReference>
<dbReference type="GO" id="GO:0004766">
    <property type="term" value="F:spermidine synthase activity"/>
    <property type="evidence" value="ECO:0007669"/>
    <property type="project" value="UniProtKB-UniRule"/>
</dbReference>
<comment type="pathway">
    <text evidence="5">Amine and polyamine biosynthesis; spermidine biosynthesis; spermidine from putrescine: step 1/1.</text>
</comment>
<keyword evidence="3 5" id="KW-0745">Spermidine biosynthesis</keyword>
<evidence type="ECO:0000256" key="4">
    <source>
        <dbReference type="ARBA" id="ARBA00023115"/>
    </source>
</evidence>
<gene>
    <name evidence="5 10" type="primary">speE</name>
    <name evidence="10" type="ORF">GCM10025791_30380</name>
</gene>
<reference evidence="11" key="1">
    <citation type="journal article" date="2019" name="Int. J. Syst. Evol. Microbiol.">
        <title>The Global Catalogue of Microorganisms (GCM) 10K type strain sequencing project: providing services to taxonomists for standard genome sequencing and annotation.</title>
        <authorList>
            <consortium name="The Broad Institute Genomics Platform"/>
            <consortium name="The Broad Institute Genome Sequencing Center for Infectious Disease"/>
            <person name="Wu L."/>
            <person name="Ma J."/>
        </authorList>
    </citation>
    <scope>NUCLEOTIDE SEQUENCE [LARGE SCALE GENOMIC DNA]</scope>
    <source>
        <strain evidence="11">JCM 19134</strain>
    </source>
</reference>
<dbReference type="InterPro" id="IPR037163">
    <property type="entry name" value="Spermidine_synt_N_sf"/>
</dbReference>
<organism evidence="10 11">
    <name type="scientific">Halioxenophilus aromaticivorans</name>
    <dbReference type="NCBI Taxonomy" id="1306992"/>
    <lineage>
        <taxon>Bacteria</taxon>
        <taxon>Pseudomonadati</taxon>
        <taxon>Pseudomonadota</taxon>
        <taxon>Gammaproteobacteria</taxon>
        <taxon>Alteromonadales</taxon>
        <taxon>Alteromonadaceae</taxon>
        <taxon>Halioxenophilus</taxon>
    </lineage>
</organism>